<keyword evidence="3" id="KW-0479">Metal-binding</keyword>
<dbReference type="NCBIfam" id="TIGR01224">
    <property type="entry name" value="hutI"/>
    <property type="match status" value="1"/>
</dbReference>
<dbReference type="SUPFAM" id="SSF51556">
    <property type="entry name" value="Metallo-dependent hydrolases"/>
    <property type="match status" value="1"/>
</dbReference>
<keyword evidence="4" id="KW-0378">Hydrolase</keyword>
<dbReference type="Proteomes" id="UP000185490">
    <property type="component" value="Chromosome"/>
</dbReference>
<dbReference type="SUPFAM" id="SSF51338">
    <property type="entry name" value="Composite domain of metallo-dependent hydrolases"/>
    <property type="match status" value="1"/>
</dbReference>
<evidence type="ECO:0000256" key="8">
    <source>
        <dbReference type="NCBIfam" id="TIGR01224"/>
    </source>
</evidence>
<evidence type="ECO:0000256" key="5">
    <source>
        <dbReference type="ARBA" id="ARBA00022808"/>
    </source>
</evidence>
<evidence type="ECO:0000256" key="7">
    <source>
        <dbReference type="ARBA" id="ARBA00023004"/>
    </source>
</evidence>
<evidence type="ECO:0000259" key="9">
    <source>
        <dbReference type="Pfam" id="PF01979"/>
    </source>
</evidence>
<dbReference type="Gene3D" id="3.20.20.140">
    <property type="entry name" value="Metal-dependent hydrolases"/>
    <property type="match status" value="1"/>
</dbReference>
<evidence type="ECO:0000313" key="11">
    <source>
        <dbReference type="Proteomes" id="UP000185490"/>
    </source>
</evidence>
<evidence type="ECO:0000256" key="3">
    <source>
        <dbReference type="ARBA" id="ARBA00022723"/>
    </source>
</evidence>
<dbReference type="RefSeq" id="WP_012056446.1">
    <property type="nucleotide sequence ID" value="NZ_CP007389.1"/>
</dbReference>
<accession>A0ABM6GCQ9</accession>
<dbReference type="InterPro" id="IPR006680">
    <property type="entry name" value="Amidohydro-rel"/>
</dbReference>
<keyword evidence="7" id="KW-0408">Iron</keyword>
<keyword evidence="5" id="KW-0369">Histidine metabolism</keyword>
<comment type="pathway">
    <text evidence="1">Amino-acid degradation.</text>
</comment>
<organism evidence="10 11">
    <name type="scientific">Thermosipho melanesiensis</name>
    <dbReference type="NCBI Taxonomy" id="46541"/>
    <lineage>
        <taxon>Bacteria</taxon>
        <taxon>Thermotogati</taxon>
        <taxon>Thermotogota</taxon>
        <taxon>Thermotogae</taxon>
        <taxon>Thermotogales</taxon>
        <taxon>Fervidobacteriaceae</taxon>
        <taxon>Thermosipho</taxon>
    </lineage>
</organism>
<evidence type="ECO:0000256" key="1">
    <source>
        <dbReference type="ARBA" id="ARBA00005023"/>
    </source>
</evidence>
<sequence>MIKIHAEHLITPMGSSPKKGNEMRKLFETFDTDIIIDKGKILDIKKHKSHDDYTIEAKLVTPALIDAHTHIPFYGKRAREFYLRARGKSYSEIFEQGGGIHNSVKMIRNASIDEIVKQNIDYLKIFKRNGICAIEGKSGYGLEKINELKQLKSITVLNEIQDIKIIPTFLGLHAIPLEENKNEYIKKVESWLEDIKKFTNTIDVFCDKGVFLPDDIKELFESAKNKGFKIRFHADEIENVGATKFAVKIGAVSADHLLKIGDEEIELLSNSNTIATLMPGTSFYLGEPFANARKLIDNGAAIALGSDFNPGSCPIFTPSFIMHLALRFLKMEPEEILTAYTLNSAYVLDIENGKIEPGYKCDIALWNTNEFLDIPYMFDQNFLKGIIINGKVTMYENN</sequence>
<evidence type="ECO:0000256" key="6">
    <source>
        <dbReference type="ARBA" id="ARBA00022833"/>
    </source>
</evidence>
<evidence type="ECO:0000256" key="2">
    <source>
        <dbReference type="ARBA" id="ARBA00012864"/>
    </source>
</evidence>
<evidence type="ECO:0000256" key="4">
    <source>
        <dbReference type="ARBA" id="ARBA00022801"/>
    </source>
</evidence>
<dbReference type="InterPro" id="IPR011059">
    <property type="entry name" value="Metal-dep_hydrolase_composite"/>
</dbReference>
<proteinExistence type="predicted"/>
<dbReference type="InterPro" id="IPR032466">
    <property type="entry name" value="Metal_Hydrolase"/>
</dbReference>
<evidence type="ECO:0000313" key="10">
    <source>
        <dbReference type="EMBL" id="APT73282.1"/>
    </source>
</evidence>
<reference evidence="10 11" key="1">
    <citation type="submission" date="2014-02" db="EMBL/GenBank/DDBJ databases">
        <title>Diversity of Thermotogales isolates from hydrothermal vents.</title>
        <authorList>
            <person name="Haverkamp T.H.A."/>
            <person name="Lossouarn J."/>
            <person name="Geslin C."/>
            <person name="Nesbo C.L."/>
        </authorList>
    </citation>
    <scope>NUCLEOTIDE SEQUENCE [LARGE SCALE GENOMIC DNA]</scope>
    <source>
        <strain evidence="10 11">431</strain>
    </source>
</reference>
<dbReference type="PANTHER" id="PTHR42752">
    <property type="entry name" value="IMIDAZOLONEPROPIONASE"/>
    <property type="match status" value="1"/>
</dbReference>
<dbReference type="Pfam" id="PF01979">
    <property type="entry name" value="Amidohydro_1"/>
    <property type="match status" value="1"/>
</dbReference>
<protein>
    <recommendedName>
        <fullName evidence="2 8">Imidazolonepropionase</fullName>
        <ecNumber evidence="2 8">3.5.2.7</ecNumber>
    </recommendedName>
</protein>
<keyword evidence="6" id="KW-0862">Zinc</keyword>
<gene>
    <name evidence="10" type="ORF">BW47_01170</name>
</gene>
<keyword evidence="11" id="KW-1185">Reference proteome</keyword>
<name>A0ABM6GCQ9_9BACT</name>
<dbReference type="EC" id="3.5.2.7" evidence="2 8"/>
<dbReference type="PANTHER" id="PTHR42752:SF1">
    <property type="entry name" value="IMIDAZOLONEPROPIONASE-RELATED"/>
    <property type="match status" value="1"/>
</dbReference>
<dbReference type="Gene3D" id="2.30.40.10">
    <property type="entry name" value="Urease, subunit C, domain 1"/>
    <property type="match status" value="1"/>
</dbReference>
<feature type="domain" description="Amidohydrolase-related" evidence="9">
    <location>
        <begin position="213"/>
        <end position="392"/>
    </location>
</feature>
<dbReference type="InterPro" id="IPR005920">
    <property type="entry name" value="HutI"/>
</dbReference>
<dbReference type="EMBL" id="CP007389">
    <property type="protein sequence ID" value="APT73282.1"/>
    <property type="molecule type" value="Genomic_DNA"/>
</dbReference>